<evidence type="ECO:0000256" key="7">
    <source>
        <dbReference type="ARBA" id="ARBA00022989"/>
    </source>
</evidence>
<dbReference type="CDD" id="cd20655">
    <property type="entry name" value="CYP93"/>
    <property type="match status" value="1"/>
</dbReference>
<feature type="binding site" description="axial binding residue" evidence="12">
    <location>
        <position position="495"/>
    </location>
    <ligand>
        <name>heme</name>
        <dbReference type="ChEBI" id="CHEBI:30413"/>
    </ligand>
    <ligandPart>
        <name>Fe</name>
        <dbReference type="ChEBI" id="CHEBI:18248"/>
    </ligandPart>
</feature>
<keyword evidence="6 12" id="KW-0479">Metal-binding</keyword>
<dbReference type="PANTHER" id="PTHR24298">
    <property type="entry name" value="FLAVONOID 3'-MONOOXYGENASE-RELATED"/>
    <property type="match status" value="1"/>
</dbReference>
<comment type="cofactor">
    <cofactor evidence="1 12">
        <name>heme</name>
        <dbReference type="ChEBI" id="CHEBI:30413"/>
    </cofactor>
</comment>
<keyword evidence="5 14" id="KW-0812">Transmembrane</keyword>
<dbReference type="GO" id="GO:0005506">
    <property type="term" value="F:iron ion binding"/>
    <property type="evidence" value="ECO:0007669"/>
    <property type="project" value="InterPro"/>
</dbReference>
<evidence type="ECO:0000256" key="1">
    <source>
        <dbReference type="ARBA" id="ARBA00001971"/>
    </source>
</evidence>
<evidence type="ECO:0000256" key="10">
    <source>
        <dbReference type="ARBA" id="ARBA00023033"/>
    </source>
</evidence>
<organism evidence="15">
    <name type="scientific">Cucumis melo</name>
    <name type="common">Muskmelon</name>
    <dbReference type="NCBI Taxonomy" id="3656"/>
    <lineage>
        <taxon>Eukaryota</taxon>
        <taxon>Viridiplantae</taxon>
        <taxon>Streptophyta</taxon>
        <taxon>Embryophyta</taxon>
        <taxon>Tracheophyta</taxon>
        <taxon>Spermatophyta</taxon>
        <taxon>Magnoliopsida</taxon>
        <taxon>eudicotyledons</taxon>
        <taxon>Gunneridae</taxon>
        <taxon>Pentapetalae</taxon>
        <taxon>rosids</taxon>
        <taxon>fabids</taxon>
        <taxon>Cucurbitales</taxon>
        <taxon>Cucurbitaceae</taxon>
        <taxon>Benincaseae</taxon>
        <taxon>Cucumis</taxon>
    </lineage>
</organism>
<keyword evidence="11 14" id="KW-0472">Membrane</keyword>
<comment type="subcellular location">
    <subcellularLocation>
        <location evidence="2">Membrane</location>
        <topology evidence="2">Single-pass membrane protein</topology>
    </subcellularLocation>
</comment>
<evidence type="ECO:0000256" key="9">
    <source>
        <dbReference type="ARBA" id="ARBA00023004"/>
    </source>
</evidence>
<evidence type="ECO:0000256" key="13">
    <source>
        <dbReference type="RuleBase" id="RU000461"/>
    </source>
</evidence>
<proteinExistence type="inferred from homology"/>
<dbReference type="PANTHER" id="PTHR24298:SF59">
    <property type="entry name" value="CYTOCHROME P450, FAMILY 705, SUBFAMILY A, POLYPEPTIDE 25-RELATED"/>
    <property type="match status" value="1"/>
</dbReference>
<dbReference type="Pfam" id="PF00067">
    <property type="entry name" value="p450"/>
    <property type="match status" value="1"/>
</dbReference>
<evidence type="ECO:0000256" key="8">
    <source>
        <dbReference type="ARBA" id="ARBA00023002"/>
    </source>
</evidence>
<evidence type="ECO:0000313" key="15">
    <source>
        <dbReference type="EnsemblPlants" id="MELO3C023960.2.1"/>
    </source>
</evidence>
<dbReference type="InterPro" id="IPR036396">
    <property type="entry name" value="Cyt_P450_sf"/>
</dbReference>
<dbReference type="Gene3D" id="1.10.630.10">
    <property type="entry name" value="Cytochrome P450"/>
    <property type="match status" value="1"/>
</dbReference>
<evidence type="ECO:0000256" key="5">
    <source>
        <dbReference type="ARBA" id="ARBA00022692"/>
    </source>
</evidence>
<evidence type="ECO:0000256" key="12">
    <source>
        <dbReference type="PIRSR" id="PIRSR602401-1"/>
    </source>
</evidence>
<name>A0A9I9DUE8_CUCME</name>
<dbReference type="PRINTS" id="PR00385">
    <property type="entry name" value="P450"/>
</dbReference>
<accession>A0A9I9DUE8</accession>
<dbReference type="GO" id="GO:0016709">
    <property type="term" value="F:oxidoreductase activity, acting on paired donors, with incorporation or reduction of molecular oxygen, NAD(P)H as one donor, and incorporation of one atom of oxygen"/>
    <property type="evidence" value="ECO:0007669"/>
    <property type="project" value="TreeGrafter"/>
</dbReference>
<comment type="similarity">
    <text evidence="3 13">Belongs to the cytochrome P450 family.</text>
</comment>
<keyword evidence="8 13" id="KW-0560">Oxidoreductase</keyword>
<keyword evidence="10 13" id="KW-0503">Monooxygenase</keyword>
<dbReference type="AlphaFoldDB" id="A0A9I9DUE8"/>
<keyword evidence="4 12" id="KW-0349">Heme</keyword>
<feature type="transmembrane region" description="Helical" evidence="14">
    <location>
        <begin position="40"/>
        <end position="61"/>
    </location>
</feature>
<dbReference type="InterPro" id="IPR002401">
    <property type="entry name" value="Cyt_P450_E_grp-I"/>
</dbReference>
<keyword evidence="9 12" id="KW-0408">Iron</keyword>
<evidence type="ECO:0000256" key="11">
    <source>
        <dbReference type="ARBA" id="ARBA00023136"/>
    </source>
</evidence>
<evidence type="ECO:0000256" key="6">
    <source>
        <dbReference type="ARBA" id="ARBA00022723"/>
    </source>
</evidence>
<reference evidence="15" key="1">
    <citation type="submission" date="2023-03" db="UniProtKB">
        <authorList>
            <consortium name="EnsemblPlants"/>
        </authorList>
    </citation>
    <scope>IDENTIFICATION</scope>
</reference>
<dbReference type="SUPFAM" id="SSF48264">
    <property type="entry name" value="Cytochrome P450"/>
    <property type="match status" value="1"/>
</dbReference>
<dbReference type="InterPro" id="IPR001128">
    <property type="entry name" value="Cyt_P450"/>
</dbReference>
<dbReference type="PRINTS" id="PR00463">
    <property type="entry name" value="EP450I"/>
</dbReference>
<protein>
    <submittedName>
        <fullName evidence="15">Uncharacterized protein</fullName>
    </submittedName>
</protein>
<dbReference type="EnsemblPlants" id="MELO3C023960.2.1">
    <property type="protein sequence ID" value="MELO3C023960.2.1"/>
    <property type="gene ID" value="MELO3C023960.2"/>
</dbReference>
<evidence type="ECO:0000256" key="14">
    <source>
        <dbReference type="SAM" id="Phobius"/>
    </source>
</evidence>
<dbReference type="FunFam" id="1.10.630.10:FF:000019">
    <property type="entry name" value="Cytochrome P450 family protein"/>
    <property type="match status" value="1"/>
</dbReference>
<dbReference type="InterPro" id="IPR051103">
    <property type="entry name" value="Plant_metabolite_P450s"/>
</dbReference>
<evidence type="ECO:0000256" key="3">
    <source>
        <dbReference type="ARBA" id="ARBA00010617"/>
    </source>
</evidence>
<sequence>QSSPPSQFYHINITTPNSISPPQIHFTPFFSNTPTMPDAALHYALYLLLFFFSSLLLFFFLHKPSKSAPPNLTLPPSPPPLPVIGHLHLLLPATHKSFFNISSKYGPLLHIRLGALQYVLVSSASLAAEIFKTHDLTFSSRPDFAFSEEYPYGKVGFLGAPYGDYWRYMKKLTMMEVLAPPQLARSRFVRNEEILRMLQKLLLCSKQKESVDLGAELVKLTNNSICRMMMSTRCSEENNEAEKIRTLVNDTIEIATKMAFGDLFGQGPLKRLPFWLFGKKALEINVRFDVLLENILQQHEQRAKIHGLEREDRDLMDILLKAYLDEKAEFKMTRNHIKAFLLDLFIAGTGTSAEVMQWAMAELMNHPDVFQKVRREIESVVGTRLVEETDVTNLPYTQAVVKECLRLYPAVPVARRACRETCKVNGYDIPKDTMVAVDLFAIMRDPNLWENPDEFRPERFYNENSSKEEGTKHIQYEIKGQNFSFVPFGGGRRGCPGSLLAFNTINRTVAALVQCFDWKVGKDGDEEKVNMEIGSGISLPMAHPLICVPVSHSTPFVAH</sequence>
<dbReference type="PROSITE" id="PS00086">
    <property type="entry name" value="CYTOCHROME_P450"/>
    <property type="match status" value="1"/>
</dbReference>
<evidence type="ECO:0000256" key="2">
    <source>
        <dbReference type="ARBA" id="ARBA00004167"/>
    </source>
</evidence>
<dbReference type="InterPro" id="IPR017972">
    <property type="entry name" value="Cyt_P450_CS"/>
</dbReference>
<evidence type="ECO:0000256" key="4">
    <source>
        <dbReference type="ARBA" id="ARBA00022617"/>
    </source>
</evidence>
<keyword evidence="7 14" id="KW-1133">Transmembrane helix</keyword>
<dbReference type="GO" id="GO:0016020">
    <property type="term" value="C:membrane"/>
    <property type="evidence" value="ECO:0007669"/>
    <property type="project" value="UniProtKB-SubCell"/>
</dbReference>
<dbReference type="Gramene" id="MELO3C023960.2.1">
    <property type="protein sequence ID" value="MELO3C023960.2.1"/>
    <property type="gene ID" value="MELO3C023960.2"/>
</dbReference>
<dbReference type="GO" id="GO:0020037">
    <property type="term" value="F:heme binding"/>
    <property type="evidence" value="ECO:0007669"/>
    <property type="project" value="InterPro"/>
</dbReference>